<feature type="region of interest" description="Disordered" evidence="1">
    <location>
        <begin position="1"/>
        <end position="38"/>
    </location>
</feature>
<protein>
    <submittedName>
        <fullName evidence="2">Uncharacterized protein</fullName>
    </submittedName>
</protein>
<dbReference type="Proteomes" id="UP000036958">
    <property type="component" value="Unassembled WGS sequence"/>
</dbReference>
<reference evidence="3" key="1">
    <citation type="submission" date="2015-07" db="EMBL/GenBank/DDBJ databases">
        <title>Genome sequencing of Sunxiuqinia dokdonensis strain SK.</title>
        <authorList>
            <person name="Ahn S."/>
            <person name="Kim B.-C."/>
        </authorList>
    </citation>
    <scope>NUCLEOTIDE SEQUENCE [LARGE SCALE GENOMIC DNA]</scope>
    <source>
        <strain evidence="3">SK</strain>
    </source>
</reference>
<evidence type="ECO:0000313" key="2">
    <source>
        <dbReference type="EMBL" id="KOH46143.1"/>
    </source>
</evidence>
<proteinExistence type="predicted"/>
<gene>
    <name evidence="2" type="ORF">NC99_10550</name>
</gene>
<keyword evidence="3" id="KW-1185">Reference proteome</keyword>
<name>A0A0L8VCT6_9BACT</name>
<comment type="caution">
    <text evidence="2">The sequence shown here is derived from an EMBL/GenBank/DDBJ whole genome shotgun (WGS) entry which is preliminary data.</text>
</comment>
<sequence length="38" mass="4583">MQRKCLTTGQQKRRKTVERTEADDPAFIQKKKEQFKTE</sequence>
<evidence type="ECO:0000256" key="1">
    <source>
        <dbReference type="SAM" id="MobiDB-lite"/>
    </source>
</evidence>
<organism evidence="2 3">
    <name type="scientific">Sunxiuqinia dokdonensis</name>
    <dbReference type="NCBI Taxonomy" id="1409788"/>
    <lineage>
        <taxon>Bacteria</taxon>
        <taxon>Pseudomonadati</taxon>
        <taxon>Bacteroidota</taxon>
        <taxon>Bacteroidia</taxon>
        <taxon>Marinilabiliales</taxon>
        <taxon>Prolixibacteraceae</taxon>
        <taxon>Sunxiuqinia</taxon>
    </lineage>
</organism>
<evidence type="ECO:0000313" key="3">
    <source>
        <dbReference type="Proteomes" id="UP000036958"/>
    </source>
</evidence>
<accession>A0A0L8VCT6</accession>
<dbReference type="AlphaFoldDB" id="A0A0L8VCT6"/>
<dbReference type="EMBL" id="LGIA01000044">
    <property type="protein sequence ID" value="KOH46143.1"/>
    <property type="molecule type" value="Genomic_DNA"/>
</dbReference>
<feature type="compositionally biased region" description="Polar residues" evidence="1">
    <location>
        <begin position="1"/>
        <end position="10"/>
    </location>
</feature>